<dbReference type="Proteomes" id="UP000198571">
    <property type="component" value="Unassembled WGS sequence"/>
</dbReference>
<evidence type="ECO:0000313" key="2">
    <source>
        <dbReference type="EMBL" id="SES08319.1"/>
    </source>
</evidence>
<dbReference type="GO" id="GO:0003950">
    <property type="term" value="F:NAD+ poly-ADP-ribosyltransferase activity"/>
    <property type="evidence" value="ECO:0007669"/>
    <property type="project" value="InterPro"/>
</dbReference>
<dbReference type="RefSeq" id="WP_177174299.1">
    <property type="nucleotide sequence ID" value="NZ_FOGT01000007.1"/>
</dbReference>
<sequence length="55" mass="6674">MYLQMLAEREQIIRELQSQNFYTFEGKPLEKLSRKDLDRAYVRLPELKEVNQVKS</sequence>
<gene>
    <name evidence="2" type="ORF">SAMN05518684_107190</name>
</gene>
<accession>A0A1H9UG38</accession>
<dbReference type="InterPro" id="IPR004102">
    <property type="entry name" value="Poly(ADP-ribose)pol_reg_dom"/>
</dbReference>
<evidence type="ECO:0000259" key="1">
    <source>
        <dbReference type="PROSITE" id="PS51060"/>
    </source>
</evidence>
<name>A0A1H9UG38_9BACI</name>
<evidence type="ECO:0000313" key="3">
    <source>
        <dbReference type="Proteomes" id="UP000198571"/>
    </source>
</evidence>
<keyword evidence="3" id="KW-1185">Reference proteome</keyword>
<proteinExistence type="predicted"/>
<dbReference type="AlphaFoldDB" id="A0A1H9UG38"/>
<protein>
    <recommendedName>
        <fullName evidence="1">PARP alpha-helical domain-containing protein</fullName>
    </recommendedName>
</protein>
<feature type="domain" description="PARP alpha-helical" evidence="1">
    <location>
        <begin position="1"/>
        <end position="55"/>
    </location>
</feature>
<dbReference type="PROSITE" id="PS51060">
    <property type="entry name" value="PARP_ALPHA_HD"/>
    <property type="match status" value="1"/>
</dbReference>
<organism evidence="2 3">
    <name type="scientific">Salipaludibacillus aurantiacus</name>
    <dbReference type="NCBI Taxonomy" id="1601833"/>
    <lineage>
        <taxon>Bacteria</taxon>
        <taxon>Bacillati</taxon>
        <taxon>Bacillota</taxon>
        <taxon>Bacilli</taxon>
        <taxon>Bacillales</taxon>
        <taxon>Bacillaceae</taxon>
    </lineage>
</organism>
<dbReference type="STRING" id="1601833.SAMN05518684_107190"/>
<dbReference type="EMBL" id="FOGT01000007">
    <property type="protein sequence ID" value="SES08319.1"/>
    <property type="molecule type" value="Genomic_DNA"/>
</dbReference>
<reference evidence="3" key="1">
    <citation type="submission" date="2016-10" db="EMBL/GenBank/DDBJ databases">
        <authorList>
            <person name="Varghese N."/>
            <person name="Submissions S."/>
        </authorList>
    </citation>
    <scope>NUCLEOTIDE SEQUENCE [LARGE SCALE GENOMIC DNA]</scope>
    <source>
        <strain evidence="3">S9</strain>
    </source>
</reference>